<keyword evidence="2" id="KW-0479">Metal-binding</keyword>
<dbReference type="STRING" id="743788.S8E9R1"/>
<evidence type="ECO:0000256" key="4">
    <source>
        <dbReference type="ARBA" id="ARBA00023163"/>
    </source>
</evidence>
<dbReference type="GO" id="GO:0003677">
    <property type="term" value="F:DNA binding"/>
    <property type="evidence" value="ECO:0007669"/>
    <property type="project" value="InterPro"/>
</dbReference>
<dbReference type="HOGENOM" id="CLU_717698_0_0_1"/>
<dbReference type="GO" id="GO:0006351">
    <property type="term" value="P:DNA-templated transcription"/>
    <property type="evidence" value="ECO:0007669"/>
    <property type="project" value="InterPro"/>
</dbReference>
<accession>S8E9R1</accession>
<evidence type="ECO:0000256" key="3">
    <source>
        <dbReference type="ARBA" id="ARBA00023015"/>
    </source>
</evidence>
<dbReference type="GO" id="GO:0000981">
    <property type="term" value="F:DNA-binding transcription factor activity, RNA polymerase II-specific"/>
    <property type="evidence" value="ECO:0007669"/>
    <property type="project" value="InterPro"/>
</dbReference>
<reference evidence="7 8" key="1">
    <citation type="journal article" date="2012" name="Science">
        <title>The Paleozoic origin of enzymatic lignin decomposition reconstructed from 31 fungal genomes.</title>
        <authorList>
            <person name="Floudas D."/>
            <person name="Binder M."/>
            <person name="Riley R."/>
            <person name="Barry K."/>
            <person name="Blanchette R.A."/>
            <person name="Henrissat B."/>
            <person name="Martinez A.T."/>
            <person name="Otillar R."/>
            <person name="Spatafora J.W."/>
            <person name="Yadav J.S."/>
            <person name="Aerts A."/>
            <person name="Benoit I."/>
            <person name="Boyd A."/>
            <person name="Carlson A."/>
            <person name="Copeland A."/>
            <person name="Coutinho P.M."/>
            <person name="de Vries R.P."/>
            <person name="Ferreira P."/>
            <person name="Findley K."/>
            <person name="Foster B."/>
            <person name="Gaskell J."/>
            <person name="Glotzer D."/>
            <person name="Gorecki P."/>
            <person name="Heitman J."/>
            <person name="Hesse C."/>
            <person name="Hori C."/>
            <person name="Igarashi K."/>
            <person name="Jurgens J.A."/>
            <person name="Kallen N."/>
            <person name="Kersten P."/>
            <person name="Kohler A."/>
            <person name="Kuees U."/>
            <person name="Kumar T.K.A."/>
            <person name="Kuo A."/>
            <person name="LaButti K."/>
            <person name="Larrondo L.F."/>
            <person name="Lindquist E."/>
            <person name="Ling A."/>
            <person name="Lombard V."/>
            <person name="Lucas S."/>
            <person name="Lundell T."/>
            <person name="Martin R."/>
            <person name="McLaughlin D.J."/>
            <person name="Morgenstern I."/>
            <person name="Morin E."/>
            <person name="Murat C."/>
            <person name="Nagy L.G."/>
            <person name="Nolan M."/>
            <person name="Ohm R.A."/>
            <person name="Patyshakuliyeva A."/>
            <person name="Rokas A."/>
            <person name="Ruiz-Duenas F.J."/>
            <person name="Sabat G."/>
            <person name="Salamov A."/>
            <person name="Samejima M."/>
            <person name="Schmutz J."/>
            <person name="Slot J.C."/>
            <person name="St John F."/>
            <person name="Stenlid J."/>
            <person name="Sun H."/>
            <person name="Sun S."/>
            <person name="Syed K."/>
            <person name="Tsang A."/>
            <person name="Wiebenga A."/>
            <person name="Young D."/>
            <person name="Pisabarro A."/>
            <person name="Eastwood D.C."/>
            <person name="Martin F."/>
            <person name="Cullen D."/>
            <person name="Grigoriev I.V."/>
            <person name="Hibbett D.S."/>
        </authorList>
    </citation>
    <scope>NUCLEOTIDE SEQUENCE</scope>
    <source>
        <strain evidence="8">FP-58527</strain>
    </source>
</reference>
<evidence type="ECO:0000259" key="6">
    <source>
        <dbReference type="Pfam" id="PF04082"/>
    </source>
</evidence>
<gene>
    <name evidence="7" type="ORF">FOMPIDRAFT_1015748</name>
</gene>
<organism evidence="7 8">
    <name type="scientific">Fomitopsis schrenkii</name>
    <name type="common">Brown rot fungus</name>
    <dbReference type="NCBI Taxonomy" id="2126942"/>
    <lineage>
        <taxon>Eukaryota</taxon>
        <taxon>Fungi</taxon>
        <taxon>Dikarya</taxon>
        <taxon>Basidiomycota</taxon>
        <taxon>Agaricomycotina</taxon>
        <taxon>Agaricomycetes</taxon>
        <taxon>Polyporales</taxon>
        <taxon>Fomitopsis</taxon>
    </lineage>
</organism>
<comment type="subcellular location">
    <subcellularLocation>
        <location evidence="1">Nucleus</location>
    </subcellularLocation>
</comment>
<keyword evidence="3" id="KW-0805">Transcription regulation</keyword>
<feature type="domain" description="Xylanolytic transcriptional activator regulatory" evidence="6">
    <location>
        <begin position="50"/>
        <end position="195"/>
    </location>
</feature>
<dbReference type="Pfam" id="PF04082">
    <property type="entry name" value="Fungal_trans"/>
    <property type="match status" value="1"/>
</dbReference>
<dbReference type="AlphaFoldDB" id="S8E9R1"/>
<dbReference type="GO" id="GO:0008270">
    <property type="term" value="F:zinc ion binding"/>
    <property type="evidence" value="ECO:0007669"/>
    <property type="project" value="InterPro"/>
</dbReference>
<dbReference type="OrthoDB" id="2309723at2759"/>
<dbReference type="InterPro" id="IPR007219">
    <property type="entry name" value="XnlR_reg_dom"/>
</dbReference>
<dbReference type="InterPro" id="IPR050815">
    <property type="entry name" value="TF_fung"/>
</dbReference>
<dbReference type="CDD" id="cd12148">
    <property type="entry name" value="fungal_TF_MHR"/>
    <property type="match status" value="1"/>
</dbReference>
<dbReference type="Proteomes" id="UP000015241">
    <property type="component" value="Unassembled WGS sequence"/>
</dbReference>
<keyword evidence="8" id="KW-1185">Reference proteome</keyword>
<protein>
    <recommendedName>
        <fullName evidence="6">Xylanolytic transcriptional activator regulatory domain-containing protein</fullName>
    </recommendedName>
</protein>
<evidence type="ECO:0000256" key="2">
    <source>
        <dbReference type="ARBA" id="ARBA00022723"/>
    </source>
</evidence>
<name>S8E9R1_FOMSC</name>
<evidence type="ECO:0000313" key="8">
    <source>
        <dbReference type="Proteomes" id="UP000015241"/>
    </source>
</evidence>
<dbReference type="InParanoid" id="S8E9R1"/>
<keyword evidence="5" id="KW-0539">Nucleus</keyword>
<dbReference type="EMBL" id="KE504140">
    <property type="protein sequence ID" value="EPT01697.1"/>
    <property type="molecule type" value="Genomic_DNA"/>
</dbReference>
<dbReference type="PANTHER" id="PTHR47338">
    <property type="entry name" value="ZN(II)2CYS6 TRANSCRIPTION FACTOR (EUROFUNG)-RELATED"/>
    <property type="match status" value="1"/>
</dbReference>
<evidence type="ECO:0000313" key="7">
    <source>
        <dbReference type="EMBL" id="EPT01697.1"/>
    </source>
</evidence>
<sequence length="385" mass="41406">MPPPRERASDAFTAGPVGPSPEDVDALVTQFLVHADQVGFVLEKRAFLDSVRSDVPVLCPALVNAACVWGARLSRDTTDAVYEPTLLSRAAQGVAESLAHPSEYPITHVVQAEVLLATYFYAMGRTIEGRYHTSAAVALAQVLQSDLAASRPSNNVVPRRRPSGGICIPADDEENLHVICSVFILDKTWSIACGCDSASHLGATHHNDYEASRSVQQTQSCHQSNSETGLPTWMPEIGRHSAQGCHLGDQCSLLIAHVRAANLYDQACRMARGITHRSDSLAALALESTIISFLSSVSGLEPGVHRGDESFILSTRTLAYAAMLQLQHDHDLGQSVSSQQALMAAMDAAALLVTNDRPLQELQGEGVNNVKEAALLMKLYAECNE</sequence>
<proteinExistence type="predicted"/>
<dbReference type="PANTHER" id="PTHR47338:SF29">
    <property type="entry name" value="ZN(2)-C6 FUNGAL-TYPE DOMAIN-CONTAINING PROTEIN"/>
    <property type="match status" value="1"/>
</dbReference>
<evidence type="ECO:0000256" key="5">
    <source>
        <dbReference type="ARBA" id="ARBA00023242"/>
    </source>
</evidence>
<dbReference type="GO" id="GO:0005634">
    <property type="term" value="C:nucleus"/>
    <property type="evidence" value="ECO:0007669"/>
    <property type="project" value="UniProtKB-SubCell"/>
</dbReference>
<keyword evidence="4" id="KW-0804">Transcription</keyword>
<evidence type="ECO:0000256" key="1">
    <source>
        <dbReference type="ARBA" id="ARBA00004123"/>
    </source>
</evidence>